<dbReference type="Pfam" id="PF08548">
    <property type="entry name" value="Peptidase_M10_C"/>
    <property type="match status" value="1"/>
</dbReference>
<evidence type="ECO:0000256" key="3">
    <source>
        <dbReference type="ARBA" id="ARBA00022525"/>
    </source>
</evidence>
<dbReference type="AlphaFoldDB" id="A0A0L1JN03"/>
<evidence type="ECO:0008006" key="9">
    <source>
        <dbReference type="Google" id="ProtNLM"/>
    </source>
</evidence>
<feature type="domain" description="Peptidase M10 serralysin C-terminal" evidence="6">
    <location>
        <begin position="266"/>
        <end position="492"/>
    </location>
</feature>
<comment type="cofactor">
    <cofactor evidence="1">
        <name>Ca(2+)</name>
        <dbReference type="ChEBI" id="CHEBI:29108"/>
    </cofactor>
</comment>
<dbReference type="InterPro" id="IPR011049">
    <property type="entry name" value="Serralysin-like_metalloprot_C"/>
</dbReference>
<name>A0A0L1JN03_9RHOB</name>
<evidence type="ECO:0000259" key="6">
    <source>
        <dbReference type="Pfam" id="PF08548"/>
    </source>
</evidence>
<comment type="caution">
    <text evidence="7">The sequence shown here is derived from an EMBL/GenBank/DDBJ whole genome shotgun (WGS) entry which is preliminary data.</text>
</comment>
<reference evidence="7 8" key="1">
    <citation type="journal article" date="2015" name="Int. J. Syst. Evol. Microbiol.">
        <title>Aestuariivita atlantica sp. nov., isolated from deep sea sediment of the Atlantic Ocean.</title>
        <authorList>
            <person name="Li G."/>
            <person name="Lai Q."/>
            <person name="Du Y."/>
            <person name="Liu X."/>
            <person name="Sun F."/>
            <person name="Shao Z."/>
        </authorList>
    </citation>
    <scope>NUCLEOTIDE SEQUENCE [LARGE SCALE GENOMIC DNA]</scope>
    <source>
        <strain evidence="7 8">22II-S11-z3</strain>
    </source>
</reference>
<dbReference type="InterPro" id="IPR001343">
    <property type="entry name" value="Hemolysn_Ca-bd"/>
</dbReference>
<dbReference type="Gene3D" id="2.150.10.10">
    <property type="entry name" value="Serralysin-like metalloprotease, C-terminal"/>
    <property type="match status" value="1"/>
</dbReference>
<evidence type="ECO:0000256" key="1">
    <source>
        <dbReference type="ARBA" id="ARBA00001913"/>
    </source>
</evidence>
<dbReference type="SUPFAM" id="SSF89260">
    <property type="entry name" value="Collagen-binding domain"/>
    <property type="match status" value="1"/>
</dbReference>
<dbReference type="InterPro" id="IPR007280">
    <property type="entry name" value="Peptidase_C_arc/bac"/>
</dbReference>
<dbReference type="InterPro" id="IPR013858">
    <property type="entry name" value="Peptidase_M10B_C"/>
</dbReference>
<dbReference type="Pfam" id="PF04151">
    <property type="entry name" value="PPC"/>
    <property type="match status" value="1"/>
</dbReference>
<dbReference type="Gene3D" id="2.60.120.380">
    <property type="match status" value="2"/>
</dbReference>
<dbReference type="OrthoDB" id="733404at2"/>
<proteinExistence type="predicted"/>
<dbReference type="Proteomes" id="UP000036938">
    <property type="component" value="Unassembled WGS sequence"/>
</dbReference>
<evidence type="ECO:0000256" key="4">
    <source>
        <dbReference type="ARBA" id="ARBA00022737"/>
    </source>
</evidence>
<dbReference type="SUPFAM" id="SSF51120">
    <property type="entry name" value="beta-Roll"/>
    <property type="match status" value="1"/>
</dbReference>
<keyword evidence="3" id="KW-0964">Secreted</keyword>
<feature type="domain" description="Peptidase C-terminal archaeal/bacterial" evidence="5">
    <location>
        <begin position="37"/>
        <end position="106"/>
    </location>
</feature>
<comment type="subcellular location">
    <subcellularLocation>
        <location evidence="2">Secreted</location>
    </subcellularLocation>
</comment>
<dbReference type="STRING" id="1317121.ATO11_14695"/>
<sequence length="493" mass="53371">MEMTTFREGADADASTSTTYSFAAGDTYLGNLHVRGDRDWYEITLEEGFTYEIRLEGDQTNGELRDPYLRLFDADGSFVRRDDDSGPGLDSYMQFTPTETATYYISAGGYADYYTGRYELSVESRPADLPADRFSDALMYAGGTFANELETGSDRDWIGVELFTDRTYQIDVGGDGSASELDDSFLRFRTGDGTFLRGNDNGGPDNDARVTWTTTETGLYFIDVLASNPADTGNYVVTVEDTGSDAEVGTAGADSMQAMNGTTTFYGLDGNDTLLAGTTAEAFHGGEGEDEVSFENATGRVMEDLQNDRFDFGDAVGNSYLSVEVFRAGGFADQLRGDADDNTFFGGGFSDRLYGRAGNDKLDGETGADALYGNAGADVLTGGGDPMQRDRFIYFQNSDSGVGRENRDVITDFVTGVDRIEIGRLDADTTRGGNQDFDWIGRTGFSGTPGELRYFNSAQGNTIIQADTDGDGASDFEIELTGTMDLAVTDFLI</sequence>
<evidence type="ECO:0000259" key="5">
    <source>
        <dbReference type="Pfam" id="PF04151"/>
    </source>
</evidence>
<evidence type="ECO:0000313" key="8">
    <source>
        <dbReference type="Proteomes" id="UP000036938"/>
    </source>
</evidence>
<dbReference type="GO" id="GO:0005615">
    <property type="term" value="C:extracellular space"/>
    <property type="evidence" value="ECO:0007669"/>
    <property type="project" value="InterPro"/>
</dbReference>
<keyword evidence="8" id="KW-1185">Reference proteome</keyword>
<dbReference type="EMBL" id="AQQZ01000006">
    <property type="protein sequence ID" value="KNG93140.1"/>
    <property type="molecule type" value="Genomic_DNA"/>
</dbReference>
<evidence type="ECO:0000313" key="7">
    <source>
        <dbReference type="EMBL" id="KNG93140.1"/>
    </source>
</evidence>
<evidence type="ECO:0000256" key="2">
    <source>
        <dbReference type="ARBA" id="ARBA00004613"/>
    </source>
</evidence>
<dbReference type="GO" id="GO:0005509">
    <property type="term" value="F:calcium ion binding"/>
    <property type="evidence" value="ECO:0007669"/>
    <property type="project" value="InterPro"/>
</dbReference>
<dbReference type="Pfam" id="PF00353">
    <property type="entry name" value="HemolysinCabind"/>
    <property type="match status" value="2"/>
</dbReference>
<organism evidence="7 8">
    <name type="scientific">Pseudaestuariivita atlantica</name>
    <dbReference type="NCBI Taxonomy" id="1317121"/>
    <lineage>
        <taxon>Bacteria</taxon>
        <taxon>Pseudomonadati</taxon>
        <taxon>Pseudomonadota</taxon>
        <taxon>Alphaproteobacteria</taxon>
        <taxon>Rhodobacterales</taxon>
        <taxon>Paracoccaceae</taxon>
        <taxon>Pseudaestuariivita</taxon>
    </lineage>
</organism>
<accession>A0A0L1JN03</accession>
<gene>
    <name evidence="7" type="ORF">ATO11_14695</name>
</gene>
<protein>
    <recommendedName>
        <fullName evidence="9">Peptidase C-terminal archaeal/bacterial domain-containing protein</fullName>
    </recommendedName>
</protein>
<keyword evidence="4" id="KW-0677">Repeat</keyword>